<evidence type="ECO:0000259" key="1">
    <source>
        <dbReference type="SMART" id="SM00382"/>
    </source>
</evidence>
<dbReference type="InterPro" id="IPR003593">
    <property type="entry name" value="AAA+_ATPase"/>
</dbReference>
<accession>A0A5P8KG71</accession>
<dbReference type="SUPFAM" id="SSF52540">
    <property type="entry name" value="P-loop containing nucleoside triphosphate hydrolases"/>
    <property type="match status" value="1"/>
</dbReference>
<reference evidence="2 3" key="1">
    <citation type="submission" date="2019-10" db="EMBL/GenBank/DDBJ databases">
        <title>Streptomyces sp. strain GY16 isolated from leaves of Broussonetia papyrifera.</title>
        <authorList>
            <person name="Mo P."/>
        </authorList>
    </citation>
    <scope>NUCLEOTIDE SEQUENCE [LARGE SCALE GENOMIC DNA]</scope>
    <source>
        <strain evidence="2 3">GY16</strain>
    </source>
</reference>
<dbReference type="SMART" id="SM00382">
    <property type="entry name" value="AAA"/>
    <property type="match status" value="1"/>
</dbReference>
<sequence>MNEGQASLVSHAWHVYRGTGVPHDGIEKLPPPPPWRAPSAAEWPYGRPAPDTRLRGAVYQVTPEIVDVVNAALYLRRPLLVTGPPGSGKSSLAYHVAHELRLGRVLNWPITSRSTLRDGLYAYDALGRLQDANLSADPVVPAEDSAYFDRHGQGIGRYLQLGPLGTALLPGGVPRVLLIDEIDKSDPDLPNDLLNIFEEGEFVIPELARLDHPEAHVQVYDSPRERVRVHQGRVCADAFPFTVLTSNGEREFPPAFLRRCLRLDLPEPGLDLLVRIVEAHLGREAVERGAALIEEFVRRRPTEALATDQLLNAVYLLLSGGTDDGLRETREGDGVLRTVMRRLDPGF</sequence>
<feature type="domain" description="AAA+ ATPase" evidence="1">
    <location>
        <begin position="75"/>
        <end position="271"/>
    </location>
</feature>
<dbReference type="EMBL" id="CP045096">
    <property type="protein sequence ID" value="QFR02266.1"/>
    <property type="molecule type" value="Genomic_DNA"/>
</dbReference>
<dbReference type="AlphaFoldDB" id="A0A5P8KG71"/>
<organism evidence="2 3">
    <name type="scientific">Streptomyces phaeolivaceus</name>
    <dbReference type="NCBI Taxonomy" id="2653200"/>
    <lineage>
        <taxon>Bacteria</taxon>
        <taxon>Bacillati</taxon>
        <taxon>Actinomycetota</taxon>
        <taxon>Actinomycetes</taxon>
        <taxon>Kitasatosporales</taxon>
        <taxon>Streptomycetaceae</taxon>
        <taxon>Streptomyces</taxon>
    </lineage>
</organism>
<dbReference type="CDD" id="cd00009">
    <property type="entry name" value="AAA"/>
    <property type="match status" value="1"/>
</dbReference>
<dbReference type="Gene3D" id="3.40.50.300">
    <property type="entry name" value="P-loop containing nucleotide triphosphate hydrolases"/>
    <property type="match status" value="1"/>
</dbReference>
<name>A0A5P8KG71_9ACTN</name>
<dbReference type="GO" id="GO:0005524">
    <property type="term" value="F:ATP binding"/>
    <property type="evidence" value="ECO:0007669"/>
    <property type="project" value="InterPro"/>
</dbReference>
<dbReference type="Proteomes" id="UP000327294">
    <property type="component" value="Chromosome"/>
</dbReference>
<dbReference type="Pfam" id="PF07728">
    <property type="entry name" value="AAA_5"/>
    <property type="match status" value="1"/>
</dbReference>
<dbReference type="GO" id="GO:0016887">
    <property type="term" value="F:ATP hydrolysis activity"/>
    <property type="evidence" value="ECO:0007669"/>
    <property type="project" value="InterPro"/>
</dbReference>
<dbReference type="RefSeq" id="WP_152173586.1">
    <property type="nucleotide sequence ID" value="NZ_CP045096.1"/>
</dbReference>
<evidence type="ECO:0000313" key="2">
    <source>
        <dbReference type="EMBL" id="QFR02266.1"/>
    </source>
</evidence>
<dbReference type="InterPro" id="IPR011704">
    <property type="entry name" value="ATPase_dyneun-rel_AAA"/>
</dbReference>
<gene>
    <name evidence="2" type="ORF">F9278_45900</name>
</gene>
<dbReference type="KEGG" id="sphv:F9278_45900"/>
<keyword evidence="3" id="KW-1185">Reference proteome</keyword>
<dbReference type="InterPro" id="IPR027417">
    <property type="entry name" value="P-loop_NTPase"/>
</dbReference>
<evidence type="ECO:0000313" key="3">
    <source>
        <dbReference type="Proteomes" id="UP000327294"/>
    </source>
</evidence>
<protein>
    <submittedName>
        <fullName evidence="2">MoxR family ATPase</fullName>
    </submittedName>
</protein>
<proteinExistence type="predicted"/>